<reference evidence="2" key="1">
    <citation type="submission" date="2021-02" db="EMBL/GenBank/DDBJ databases">
        <title>Genome-Resolved Metagenomics of a Microbial Community Performing Photosynthetic Biological Nutrient Removal.</title>
        <authorList>
            <person name="Mcdaniel E.A."/>
        </authorList>
    </citation>
    <scope>NUCLEOTIDE SEQUENCE</scope>
    <source>
        <strain evidence="2">UWPOB_OBS1</strain>
    </source>
</reference>
<evidence type="ECO:0000259" key="1">
    <source>
        <dbReference type="SMART" id="SM00858"/>
    </source>
</evidence>
<dbReference type="EMBL" id="JAFLCK010000032">
    <property type="protein sequence ID" value="MBN8662151.1"/>
    <property type="molecule type" value="Genomic_DNA"/>
</dbReference>
<accession>A0A8J7TNJ2</accession>
<evidence type="ECO:0000313" key="2">
    <source>
        <dbReference type="EMBL" id="MBN8662151.1"/>
    </source>
</evidence>
<evidence type="ECO:0000313" key="3">
    <source>
        <dbReference type="Proteomes" id="UP000664277"/>
    </source>
</evidence>
<name>A0A8J7TNJ2_9BACT</name>
<dbReference type="CDD" id="cd11614">
    <property type="entry name" value="SAF_CpaB_FlgA_like"/>
    <property type="match status" value="1"/>
</dbReference>
<dbReference type="InterPro" id="IPR013974">
    <property type="entry name" value="SAF"/>
</dbReference>
<feature type="domain" description="SAF" evidence="1">
    <location>
        <begin position="47"/>
        <end position="109"/>
    </location>
</feature>
<dbReference type="Proteomes" id="UP000664277">
    <property type="component" value="Unassembled WGS sequence"/>
</dbReference>
<gene>
    <name evidence="2" type="ORF">J0M35_17415</name>
</gene>
<proteinExistence type="predicted"/>
<dbReference type="Pfam" id="PF08666">
    <property type="entry name" value="SAF"/>
    <property type="match status" value="1"/>
</dbReference>
<dbReference type="AlphaFoldDB" id="A0A8J7TNJ2"/>
<sequence length="113" mass="12362">MSRMNKVLLGLLANVLLPSIGTGVIVSIWYAIHPVQKIVILIPDGLVSVIRCKRYIPAGTLISYDDLEEIRLRPDELPQGAIDLPAIAAARRLTTDLPKGHCLTLNDLALLDK</sequence>
<organism evidence="2 3">
    <name type="scientific">Candidatus Obscuribacter phosphatis</name>
    <dbReference type="NCBI Taxonomy" id="1906157"/>
    <lineage>
        <taxon>Bacteria</taxon>
        <taxon>Bacillati</taxon>
        <taxon>Candidatus Melainabacteria</taxon>
        <taxon>Candidatus Obscuribacterales</taxon>
        <taxon>Candidatus Obscuribacteraceae</taxon>
        <taxon>Candidatus Obscuribacter</taxon>
    </lineage>
</organism>
<dbReference type="SMART" id="SM00858">
    <property type="entry name" value="SAF"/>
    <property type="match status" value="1"/>
</dbReference>
<protein>
    <submittedName>
        <fullName evidence="2">SAF domain-containing protein</fullName>
    </submittedName>
</protein>
<comment type="caution">
    <text evidence="2">The sequence shown here is derived from an EMBL/GenBank/DDBJ whole genome shotgun (WGS) entry which is preliminary data.</text>
</comment>